<feature type="transmembrane region" description="Helical" evidence="12">
    <location>
        <begin position="134"/>
        <end position="154"/>
    </location>
</feature>
<dbReference type="EMBL" id="CP002839">
    <property type="protein sequence ID" value="AEH37521.1"/>
    <property type="molecule type" value="Genomic_DNA"/>
</dbReference>
<keyword evidence="2 12" id="KW-1003">Cell membrane</keyword>
<evidence type="ECO:0000256" key="5">
    <source>
        <dbReference type="ARBA" id="ARBA00022692"/>
    </source>
</evidence>
<keyword evidence="8 12" id="KW-0443">Lipid metabolism</keyword>
<keyword evidence="11 12" id="KW-1208">Phospholipid metabolism</keyword>
<dbReference type="GO" id="GO:0047295">
    <property type="term" value="F:geranylgeranylglycerol-phosphate geranylgeranyltransferase activity"/>
    <property type="evidence" value="ECO:0007669"/>
    <property type="project" value="UniProtKB-UniRule"/>
</dbReference>
<feature type="transmembrane region" description="Helical" evidence="12">
    <location>
        <begin position="39"/>
        <end position="60"/>
    </location>
</feature>
<dbReference type="HOGENOM" id="CLU_073311_1_1_2"/>
<keyword evidence="4 12" id="KW-0808">Transferase</keyword>
<organism evidence="13 14">
    <name type="scientific">Halopiger xanaduensis (strain DSM 18323 / JCM 14033 / SH-6)</name>
    <dbReference type="NCBI Taxonomy" id="797210"/>
    <lineage>
        <taxon>Archaea</taxon>
        <taxon>Methanobacteriati</taxon>
        <taxon>Methanobacteriota</taxon>
        <taxon>Stenosarchaea group</taxon>
        <taxon>Halobacteria</taxon>
        <taxon>Halobacteriales</taxon>
        <taxon>Natrialbaceae</taxon>
        <taxon>Halopiger</taxon>
    </lineage>
</organism>
<dbReference type="RefSeq" id="WP_013880411.1">
    <property type="nucleotide sequence ID" value="NC_015666.1"/>
</dbReference>
<dbReference type="GO" id="GO:0005886">
    <property type="term" value="C:plasma membrane"/>
    <property type="evidence" value="ECO:0007669"/>
    <property type="project" value="UniProtKB-SubCell"/>
</dbReference>
<dbReference type="PANTHER" id="PTHR42723">
    <property type="entry name" value="CHLOROPHYLL SYNTHASE"/>
    <property type="match status" value="1"/>
</dbReference>
<evidence type="ECO:0000256" key="7">
    <source>
        <dbReference type="ARBA" id="ARBA00022989"/>
    </source>
</evidence>
<proteinExistence type="inferred from homology"/>
<feature type="transmembrane region" description="Helical" evidence="12">
    <location>
        <begin position="81"/>
        <end position="102"/>
    </location>
</feature>
<dbReference type="EC" id="2.5.1.42" evidence="12"/>
<keyword evidence="14" id="KW-1185">Reference proteome</keyword>
<dbReference type="UniPathway" id="UPA00940"/>
<comment type="pathway">
    <text evidence="12">Membrane lipid metabolism; glycerophospholipid metabolism.</text>
</comment>
<reference evidence="13 14" key="1">
    <citation type="journal article" date="2012" name="Stand. Genomic Sci.">
        <title>Complete genome sequence of Halopiger xanaduensis type strain (SH-6(T)).</title>
        <authorList>
            <person name="Anderson I."/>
            <person name="Tindall B.J."/>
            <person name="Rohde M."/>
            <person name="Lucas S."/>
            <person name="Han J."/>
            <person name="Lapidus A."/>
            <person name="Cheng J.F."/>
            <person name="Goodwin L."/>
            <person name="Pitluck S."/>
            <person name="Peters L."/>
            <person name="Pati A."/>
            <person name="Mikhailova N."/>
            <person name="Pagani I."/>
            <person name="Teshima H."/>
            <person name="Han C."/>
            <person name="Tapia R."/>
            <person name="Land M."/>
            <person name="Woyke T."/>
            <person name="Klenk H.P."/>
            <person name="Kyrpides N."/>
            <person name="Ivanova N."/>
        </authorList>
    </citation>
    <scope>NUCLEOTIDE SEQUENCE [LARGE SCALE GENOMIC DNA]</scope>
    <source>
        <strain evidence="14">DSM 18323 / JCM 14033 / SH-6</strain>
    </source>
</reference>
<comment type="subcellular location">
    <subcellularLocation>
        <location evidence="1 12">Cell membrane</location>
        <topology evidence="1 12">Multi-pass membrane protein</topology>
    </subcellularLocation>
</comment>
<feature type="transmembrane region" description="Helical" evidence="12">
    <location>
        <begin position="108"/>
        <end position="127"/>
    </location>
</feature>
<evidence type="ECO:0000256" key="10">
    <source>
        <dbReference type="ARBA" id="ARBA00023209"/>
    </source>
</evidence>
<dbReference type="Proteomes" id="UP000006794">
    <property type="component" value="Chromosome"/>
</dbReference>
<dbReference type="HAMAP" id="MF_01286">
    <property type="entry name" value="DGGGP_synth"/>
    <property type="match status" value="1"/>
</dbReference>
<evidence type="ECO:0000313" key="13">
    <source>
        <dbReference type="EMBL" id="AEH37521.1"/>
    </source>
</evidence>
<evidence type="ECO:0000256" key="3">
    <source>
        <dbReference type="ARBA" id="ARBA00022516"/>
    </source>
</evidence>
<keyword evidence="7 12" id="KW-1133">Transmembrane helix</keyword>
<sequence length="286" mass="29100">MTAGETVRGLLELLRPVNVIAASVLTFIGAFVAGGVTEAPVAVAAAVAATGLAVGAGNAINDYFDREIDRINQPERAIPRGAVSARGALAYSLVLFALATGLAVTLPLLAIGIAVVNLVALVAYTEFFKGLPGVGNAVVAYLVGSTFLFGAAAVGEYGDVEPAVVLALLAAIATLTREIIKDVEDIEGDRAEGLRTLPIAIGERRAIALSAILLAIAVLASPVPYLLGYFGVAYLLVVVPADAIMLYAAAESVGDPTAGQSHLKYGMFLASLAFIVGRAVPAVSGL</sequence>
<evidence type="ECO:0000256" key="8">
    <source>
        <dbReference type="ARBA" id="ARBA00023098"/>
    </source>
</evidence>
<dbReference type="eggNOG" id="arCOG00476">
    <property type="taxonomic scope" value="Archaea"/>
</dbReference>
<dbReference type="GeneID" id="10797858"/>
<dbReference type="Gene3D" id="1.20.120.1780">
    <property type="entry name" value="UbiA prenyltransferase"/>
    <property type="match status" value="1"/>
</dbReference>
<dbReference type="NCBIfam" id="NF009521">
    <property type="entry name" value="PRK12882.1"/>
    <property type="match status" value="1"/>
</dbReference>
<feature type="transmembrane region" description="Helical" evidence="12">
    <location>
        <begin position="206"/>
        <end position="226"/>
    </location>
</feature>
<dbReference type="STRING" id="797210.Halxa_2905"/>
<keyword evidence="5 12" id="KW-0812">Transmembrane</keyword>
<dbReference type="AlphaFoldDB" id="F8D4Q2"/>
<dbReference type="InterPro" id="IPR000537">
    <property type="entry name" value="UbiA_prenyltransferase"/>
</dbReference>
<evidence type="ECO:0000256" key="4">
    <source>
        <dbReference type="ARBA" id="ARBA00022679"/>
    </source>
</evidence>
<keyword evidence="3 12" id="KW-0444">Lipid biosynthesis</keyword>
<name>F8D4Q2_HALXS</name>
<dbReference type="OrthoDB" id="11851at2157"/>
<dbReference type="GO" id="GO:0000287">
    <property type="term" value="F:magnesium ion binding"/>
    <property type="evidence" value="ECO:0007669"/>
    <property type="project" value="UniProtKB-UniRule"/>
</dbReference>
<accession>F8D4Q2</accession>
<dbReference type="PANTHER" id="PTHR42723:SF1">
    <property type="entry name" value="CHLOROPHYLL SYNTHASE, CHLOROPLASTIC"/>
    <property type="match status" value="1"/>
</dbReference>
<evidence type="ECO:0000256" key="9">
    <source>
        <dbReference type="ARBA" id="ARBA00023136"/>
    </source>
</evidence>
<dbReference type="Pfam" id="PF01040">
    <property type="entry name" value="UbiA"/>
    <property type="match status" value="1"/>
</dbReference>
<evidence type="ECO:0000256" key="11">
    <source>
        <dbReference type="ARBA" id="ARBA00023264"/>
    </source>
</evidence>
<feature type="transmembrane region" description="Helical" evidence="12">
    <location>
        <begin position="262"/>
        <end position="280"/>
    </location>
</feature>
<evidence type="ECO:0000256" key="1">
    <source>
        <dbReference type="ARBA" id="ARBA00004651"/>
    </source>
</evidence>
<feature type="transmembrane region" description="Helical" evidence="12">
    <location>
        <begin position="12"/>
        <end position="33"/>
    </location>
</feature>
<evidence type="ECO:0000313" key="14">
    <source>
        <dbReference type="Proteomes" id="UP000006794"/>
    </source>
</evidence>
<comment type="catalytic activity">
    <reaction evidence="12">
        <text>sn-3-O-(geranylgeranyl)glycerol 1-phosphate + (2E,6E,10E)-geranylgeranyl diphosphate = 2,3-bis-O-(geranylgeranyl)-sn-glycerol 1-phosphate + diphosphate</text>
        <dbReference type="Rhea" id="RHEA:18109"/>
        <dbReference type="ChEBI" id="CHEBI:33019"/>
        <dbReference type="ChEBI" id="CHEBI:57677"/>
        <dbReference type="ChEBI" id="CHEBI:58756"/>
        <dbReference type="ChEBI" id="CHEBI:58837"/>
        <dbReference type="EC" id="2.5.1.42"/>
    </reaction>
</comment>
<keyword evidence="9 12" id="KW-0472">Membrane</keyword>
<evidence type="ECO:0000256" key="6">
    <source>
        <dbReference type="ARBA" id="ARBA00022842"/>
    </source>
</evidence>
<keyword evidence="6 12" id="KW-0460">Magnesium</keyword>
<dbReference type="InterPro" id="IPR023547">
    <property type="entry name" value="DGGGP_synth"/>
</dbReference>
<gene>
    <name evidence="13" type="ordered locus">Halxa_2905</name>
</gene>
<comment type="similarity">
    <text evidence="12">Belongs to the UbiA prenyltransferase family. DGGGP synthase subfamily.</text>
</comment>
<keyword evidence="10 12" id="KW-0594">Phospholipid biosynthesis</keyword>
<dbReference type="InterPro" id="IPR050475">
    <property type="entry name" value="Prenyltransferase_related"/>
</dbReference>
<protein>
    <recommendedName>
        <fullName evidence="12">Digeranylgeranylglyceryl phosphate synthase</fullName>
        <shortName evidence="12">DGGGP synthase</shortName>
        <shortName evidence="12">DGGGPS</shortName>
        <ecNumber evidence="12">2.5.1.42</ecNumber>
    </recommendedName>
    <alternativeName>
        <fullName evidence="12">(S)-2,3-di-O-geranylgeranylglyceryl phosphate synthase</fullName>
    </alternativeName>
    <alternativeName>
        <fullName evidence="12">Geranylgeranylglycerol-phosphate geranylgeranyltransferase</fullName>
    </alternativeName>
</protein>
<comment type="function">
    <text evidence="12">Prenyltransferase that catalyzes the transfer of the geranylgeranyl moiety of geranylgeranyl diphosphate (GGPP) to the C2 hydroxyl of (S)-3-O-geranylgeranylglyceryl phosphate (GGGP). This reaction is the second ether-bond-formation step in the biosynthesis of archaeal membrane lipids.</text>
</comment>
<dbReference type="InterPro" id="IPR044878">
    <property type="entry name" value="UbiA_sf"/>
</dbReference>
<dbReference type="GO" id="GO:0046474">
    <property type="term" value="P:glycerophospholipid biosynthetic process"/>
    <property type="evidence" value="ECO:0007669"/>
    <property type="project" value="UniProtKB-UniRule"/>
</dbReference>
<dbReference type="KEGG" id="hxa:Halxa_2905"/>
<comment type="cofactor">
    <cofactor evidence="12">
        <name>Mg(2+)</name>
        <dbReference type="ChEBI" id="CHEBI:18420"/>
    </cofactor>
</comment>
<dbReference type="CDD" id="cd13961">
    <property type="entry name" value="PT_UbiA_DGGGPS"/>
    <property type="match status" value="1"/>
</dbReference>
<evidence type="ECO:0000256" key="12">
    <source>
        <dbReference type="HAMAP-Rule" id="MF_01286"/>
    </source>
</evidence>
<dbReference type="Gene3D" id="1.10.357.140">
    <property type="entry name" value="UbiA prenyltransferase"/>
    <property type="match status" value="1"/>
</dbReference>
<evidence type="ECO:0000256" key="2">
    <source>
        <dbReference type="ARBA" id="ARBA00022475"/>
    </source>
</evidence>
<feature type="transmembrane region" description="Helical" evidence="12">
    <location>
        <begin position="232"/>
        <end position="250"/>
    </location>
</feature>